<sequence length="405" mass="43892">MGQPRTALIIGGGIIGVTSAYTLARDGWQVRLVEREAEIALGASWGNGRQLSYSHTNALANPGILSQLPGLLLGCDDAFRLSLRPEPHYLLWLLRLLGNSSGSAYRQNTLETLALAEQSRSAMNALLARHPIEFDRRKVGKLVLLRGEKEVRAAREIMELKRAAGLRQFLLSADEARAIEPALAQSTDPITAALHAPDDETGDCNAFARALWKLTAREFGAKLALRRQVLAIGRGKTESRVHLDNGDVLSAQQVVVANGHCAARLLRPLGYNLPIEPMKGYSFTAPIGNAPPCVSITDSKRRIVFTNIGTRMLVAGIAELGRHDREVAPDRLDTMIDAARASLPEAAVYSECDQGWAGFRPLTPNSQPLIRQLERGIAVNGGHGMLGWTLAMGSAERLSKLVAAR</sequence>
<accession>A0ABY8FN33</accession>
<dbReference type="PANTHER" id="PTHR13847:SF280">
    <property type="entry name" value="D-AMINO ACID DEHYDROGENASE"/>
    <property type="match status" value="1"/>
</dbReference>
<protein>
    <submittedName>
        <fullName evidence="4">FAD-dependent oxidoreductase</fullName>
    </submittedName>
</protein>
<evidence type="ECO:0000313" key="5">
    <source>
        <dbReference type="Proteomes" id="UP001215827"/>
    </source>
</evidence>
<dbReference type="SUPFAM" id="SSF54373">
    <property type="entry name" value="FAD-linked reductases, C-terminal domain"/>
    <property type="match status" value="1"/>
</dbReference>
<dbReference type="InterPro" id="IPR006076">
    <property type="entry name" value="FAD-dep_OxRdtase"/>
</dbReference>
<reference evidence="4 5" key="1">
    <citation type="submission" date="2023-03" db="EMBL/GenBank/DDBJ databases">
        <title>Altererythrobacter sp. CAU 1644 isolated from sand.</title>
        <authorList>
            <person name="Kim W."/>
        </authorList>
    </citation>
    <scope>NUCLEOTIDE SEQUENCE [LARGE SCALE GENOMIC DNA]</scope>
    <source>
        <strain evidence="4 5">CAU 1644</strain>
    </source>
</reference>
<dbReference type="Proteomes" id="UP001215827">
    <property type="component" value="Chromosome"/>
</dbReference>
<proteinExistence type="inferred from homology"/>
<dbReference type="Pfam" id="PF01266">
    <property type="entry name" value="DAO"/>
    <property type="match status" value="1"/>
</dbReference>
<dbReference type="SUPFAM" id="SSF51905">
    <property type="entry name" value="FAD/NAD(P)-binding domain"/>
    <property type="match status" value="1"/>
</dbReference>
<feature type="domain" description="FAD dependent oxidoreductase" evidence="3">
    <location>
        <begin position="8"/>
        <end position="400"/>
    </location>
</feature>
<dbReference type="Gene3D" id="3.50.50.60">
    <property type="entry name" value="FAD/NAD(P)-binding domain"/>
    <property type="match status" value="2"/>
</dbReference>
<dbReference type="EMBL" id="CP121106">
    <property type="protein sequence ID" value="WFL76418.1"/>
    <property type="molecule type" value="Genomic_DNA"/>
</dbReference>
<evidence type="ECO:0000259" key="3">
    <source>
        <dbReference type="Pfam" id="PF01266"/>
    </source>
</evidence>
<name>A0ABY8FN33_9SPHN</name>
<comment type="similarity">
    <text evidence="1">Belongs to the DadA oxidoreductase family.</text>
</comment>
<dbReference type="Gene3D" id="3.30.9.10">
    <property type="entry name" value="D-Amino Acid Oxidase, subunit A, domain 2"/>
    <property type="match status" value="1"/>
</dbReference>
<dbReference type="RefSeq" id="WP_278015184.1">
    <property type="nucleotide sequence ID" value="NZ_CP121106.1"/>
</dbReference>
<evidence type="ECO:0000256" key="1">
    <source>
        <dbReference type="ARBA" id="ARBA00009410"/>
    </source>
</evidence>
<gene>
    <name evidence="4" type="ORF">P7228_10450</name>
</gene>
<evidence type="ECO:0000256" key="2">
    <source>
        <dbReference type="ARBA" id="ARBA00023002"/>
    </source>
</evidence>
<evidence type="ECO:0000313" key="4">
    <source>
        <dbReference type="EMBL" id="WFL76418.1"/>
    </source>
</evidence>
<keyword evidence="5" id="KW-1185">Reference proteome</keyword>
<dbReference type="InterPro" id="IPR036188">
    <property type="entry name" value="FAD/NAD-bd_sf"/>
</dbReference>
<dbReference type="PANTHER" id="PTHR13847">
    <property type="entry name" value="SARCOSINE DEHYDROGENASE-RELATED"/>
    <property type="match status" value="1"/>
</dbReference>
<organism evidence="4 5">
    <name type="scientific">Altererythrobacter arenosus</name>
    <dbReference type="NCBI Taxonomy" id="3032592"/>
    <lineage>
        <taxon>Bacteria</taxon>
        <taxon>Pseudomonadati</taxon>
        <taxon>Pseudomonadota</taxon>
        <taxon>Alphaproteobacteria</taxon>
        <taxon>Sphingomonadales</taxon>
        <taxon>Erythrobacteraceae</taxon>
        <taxon>Altererythrobacter</taxon>
    </lineage>
</organism>
<keyword evidence="2" id="KW-0560">Oxidoreductase</keyword>